<dbReference type="SUPFAM" id="SSF49303">
    <property type="entry name" value="beta-Galactosidase/glucuronidase domain"/>
    <property type="match status" value="1"/>
</dbReference>
<keyword evidence="2" id="KW-0378">Hydrolase</keyword>
<dbReference type="AlphaFoldDB" id="A0A1H2ZNG3"/>
<dbReference type="InterPro" id="IPR017853">
    <property type="entry name" value="GH"/>
</dbReference>
<keyword evidence="8" id="KW-1185">Reference proteome</keyword>
<dbReference type="InterPro" id="IPR036156">
    <property type="entry name" value="Beta-gal/glucu_dom_sf"/>
</dbReference>
<organism evidence="7 8">
    <name type="scientific">Lutibacter oricola</name>
    <dbReference type="NCBI Taxonomy" id="762486"/>
    <lineage>
        <taxon>Bacteria</taxon>
        <taxon>Pseudomonadati</taxon>
        <taxon>Bacteroidota</taxon>
        <taxon>Flavobacteriia</taxon>
        <taxon>Flavobacteriales</taxon>
        <taxon>Flavobacteriaceae</taxon>
        <taxon>Lutibacter</taxon>
    </lineage>
</organism>
<evidence type="ECO:0000256" key="2">
    <source>
        <dbReference type="ARBA" id="ARBA00022801"/>
    </source>
</evidence>
<protein>
    <submittedName>
        <fullName evidence="7">Beta-galactosidase</fullName>
    </submittedName>
</protein>
<dbReference type="Pfam" id="PF00703">
    <property type="entry name" value="Glyco_hydro_2"/>
    <property type="match status" value="1"/>
</dbReference>
<evidence type="ECO:0000256" key="3">
    <source>
        <dbReference type="ARBA" id="ARBA00023295"/>
    </source>
</evidence>
<comment type="similarity">
    <text evidence="1">Belongs to the glycosyl hydrolase 2 family.</text>
</comment>
<dbReference type="InterPro" id="IPR006104">
    <property type="entry name" value="Glyco_hydro_2_N"/>
</dbReference>
<dbReference type="GO" id="GO:0005975">
    <property type="term" value="P:carbohydrate metabolic process"/>
    <property type="evidence" value="ECO:0007669"/>
    <property type="project" value="InterPro"/>
</dbReference>
<dbReference type="InterPro" id="IPR008979">
    <property type="entry name" value="Galactose-bd-like_sf"/>
</dbReference>
<evidence type="ECO:0000313" key="7">
    <source>
        <dbReference type="EMBL" id="SDX18384.1"/>
    </source>
</evidence>
<evidence type="ECO:0000256" key="1">
    <source>
        <dbReference type="ARBA" id="ARBA00007401"/>
    </source>
</evidence>
<dbReference type="InterPro" id="IPR006102">
    <property type="entry name" value="Ig-like_GH2"/>
</dbReference>
<evidence type="ECO:0000259" key="4">
    <source>
        <dbReference type="Pfam" id="PF00703"/>
    </source>
</evidence>
<accession>A0A1H2ZNG3</accession>
<dbReference type="STRING" id="762486.SAMN05444411_103298"/>
<dbReference type="SUPFAM" id="SSF49785">
    <property type="entry name" value="Galactose-binding domain-like"/>
    <property type="match status" value="1"/>
</dbReference>
<feature type="domain" description="Glycoside hydrolase family 2 catalytic" evidence="5">
    <location>
        <begin position="305"/>
        <end position="593"/>
    </location>
</feature>
<proteinExistence type="inferred from homology"/>
<dbReference type="InterPro" id="IPR051913">
    <property type="entry name" value="GH2_Domain-Containing"/>
</dbReference>
<gene>
    <name evidence="7" type="ORF">SAMN05444411_103298</name>
</gene>
<dbReference type="PRINTS" id="PR00132">
    <property type="entry name" value="GLHYDRLASE2"/>
</dbReference>
<dbReference type="Gene3D" id="2.60.40.10">
    <property type="entry name" value="Immunoglobulins"/>
    <property type="match status" value="2"/>
</dbReference>
<dbReference type="PANTHER" id="PTHR42732">
    <property type="entry name" value="BETA-GALACTOSIDASE"/>
    <property type="match status" value="1"/>
</dbReference>
<evidence type="ECO:0000259" key="6">
    <source>
        <dbReference type="Pfam" id="PF02837"/>
    </source>
</evidence>
<dbReference type="EMBL" id="FNNJ01000003">
    <property type="protein sequence ID" value="SDX18384.1"/>
    <property type="molecule type" value="Genomic_DNA"/>
</dbReference>
<dbReference type="OrthoDB" id="9801077at2"/>
<dbReference type="SUPFAM" id="SSF51445">
    <property type="entry name" value="(Trans)glycosidases"/>
    <property type="match status" value="1"/>
</dbReference>
<dbReference type="Proteomes" id="UP000199595">
    <property type="component" value="Unassembled WGS sequence"/>
</dbReference>
<dbReference type="Gene3D" id="3.20.20.80">
    <property type="entry name" value="Glycosidases"/>
    <property type="match status" value="1"/>
</dbReference>
<dbReference type="Pfam" id="PF02837">
    <property type="entry name" value="Glyco_hydro_2_N"/>
    <property type="match status" value="1"/>
</dbReference>
<dbReference type="RefSeq" id="WP_090122648.1">
    <property type="nucleotide sequence ID" value="NZ_FNNJ01000003.1"/>
</dbReference>
<dbReference type="GO" id="GO:0004553">
    <property type="term" value="F:hydrolase activity, hydrolyzing O-glycosyl compounds"/>
    <property type="evidence" value="ECO:0007669"/>
    <property type="project" value="InterPro"/>
</dbReference>
<dbReference type="InterPro" id="IPR006103">
    <property type="entry name" value="Glyco_hydro_2_cat"/>
</dbReference>
<dbReference type="InterPro" id="IPR013783">
    <property type="entry name" value="Ig-like_fold"/>
</dbReference>
<evidence type="ECO:0000313" key="8">
    <source>
        <dbReference type="Proteomes" id="UP000199595"/>
    </source>
</evidence>
<feature type="domain" description="Glycoside hydrolase family 2 immunoglobulin-like beta-sandwich" evidence="4">
    <location>
        <begin position="199"/>
        <end position="297"/>
    </location>
</feature>
<dbReference type="InterPro" id="IPR006101">
    <property type="entry name" value="Glyco_hydro_2"/>
</dbReference>
<dbReference type="Pfam" id="PF02836">
    <property type="entry name" value="Glyco_hydro_2_C"/>
    <property type="match status" value="1"/>
</dbReference>
<dbReference type="PANTHER" id="PTHR42732:SF1">
    <property type="entry name" value="BETA-MANNOSIDASE"/>
    <property type="match status" value="1"/>
</dbReference>
<feature type="domain" description="Glycosyl hydrolases family 2 sugar binding" evidence="6">
    <location>
        <begin position="49"/>
        <end position="181"/>
    </location>
</feature>
<evidence type="ECO:0000259" key="5">
    <source>
        <dbReference type="Pfam" id="PF02836"/>
    </source>
</evidence>
<name>A0A1H2ZNG3_9FLAO</name>
<reference evidence="7 8" key="1">
    <citation type="submission" date="2016-10" db="EMBL/GenBank/DDBJ databases">
        <authorList>
            <person name="de Groot N.N."/>
        </authorList>
    </citation>
    <scope>NUCLEOTIDE SEQUENCE [LARGE SCALE GENOMIC DNA]</scope>
    <source>
        <strain evidence="7 8">DSM 24956</strain>
    </source>
</reference>
<sequence length="683" mass="79474">MYQKIILVVCFVFIQLKATIYSQVNHITTRTNINLTDWKFKKGIWYNAQKKDYNTNSWGNVKVPHTYSMDAIEKTGYYKGEAWYRTSIDVPQSMKNERIFIRFEGVGQEAQVYLNEKSLGKHIGGYSAFIYEITDVVEFNKKNLIAVKVTNEPNFKRIPVDDKLFNHYGGIYRPVQIFSTPKQNISPNYYASPGIFIEQQELSSQLATLEIKIHVSSSTKNKPSTLSYKVFDRENNLIISKNQLVSFSEKEQIVSQKLEIENPILWNGKMNPYLYKLEVELNHYGKIDKVIQAFGLRTFKVDPEKGFFLNDKPYRLNGVAIHQEWKDNGPALSNEQHQKDIDLIDEMGATSIRMSHYQHSDLQYQLADKKGLLVWAEIPFVHDYSGREQGNAKQQLRELILQNYNHPSIYVWGLWNEVRAWKGKNAPPVLLTQDLNKLAHSLDKTRLTASASDRGMISNMGNISDLQAWNKYFGWYYGEYEDMGKWLDNARKEYPEIELGISEYGVGGNIYQQDVAKLEKPIGNYFPESVQTNYHEVTWKIIKDRPFVWSSYIWNMFDFSVAGWNRGGIQNLNHKGLVTFDRAIKKDAFYFYKANWNKEPMLYIAEQRNNIRTSSKTNVKIFTNINKVTLYLNGKKVRSLKQTADLNTIIFENINLTKGKNIIEVKGKIQKEIVAHKVIWELK</sequence>
<dbReference type="Gene3D" id="2.60.120.260">
    <property type="entry name" value="Galactose-binding domain-like"/>
    <property type="match status" value="1"/>
</dbReference>
<keyword evidence="3" id="KW-0326">Glycosidase</keyword>